<protein>
    <submittedName>
        <fullName evidence="1">Uncharacterized protein</fullName>
    </submittedName>
</protein>
<gene>
    <name evidence="1" type="ORF">BpHYR1_023932</name>
</gene>
<keyword evidence="2" id="KW-1185">Reference proteome</keyword>
<reference evidence="1 2" key="1">
    <citation type="journal article" date="2018" name="Sci. Rep.">
        <title>Genomic signatures of local adaptation to the degree of environmental predictability in rotifers.</title>
        <authorList>
            <person name="Franch-Gras L."/>
            <person name="Hahn C."/>
            <person name="Garcia-Roger E.M."/>
            <person name="Carmona M.J."/>
            <person name="Serra M."/>
            <person name="Gomez A."/>
        </authorList>
    </citation>
    <scope>NUCLEOTIDE SEQUENCE [LARGE SCALE GENOMIC DNA]</scope>
    <source>
        <strain evidence="1">HYR1</strain>
    </source>
</reference>
<name>A0A3M7S600_BRAPC</name>
<comment type="caution">
    <text evidence="1">The sequence shown here is derived from an EMBL/GenBank/DDBJ whole genome shotgun (WGS) entry which is preliminary data.</text>
</comment>
<accession>A0A3M7S600</accession>
<sequence>MDNRCEKSTPANLLSREQLQKQKKYSAVLEQSEKIQNLKKMIQLFLKNKHSLSNSNNLYEPIAKSKNTHKLLCDLKINVQNLII</sequence>
<organism evidence="1 2">
    <name type="scientific">Brachionus plicatilis</name>
    <name type="common">Marine rotifer</name>
    <name type="synonym">Brachionus muelleri</name>
    <dbReference type="NCBI Taxonomy" id="10195"/>
    <lineage>
        <taxon>Eukaryota</taxon>
        <taxon>Metazoa</taxon>
        <taxon>Spiralia</taxon>
        <taxon>Gnathifera</taxon>
        <taxon>Rotifera</taxon>
        <taxon>Eurotatoria</taxon>
        <taxon>Monogononta</taxon>
        <taxon>Pseudotrocha</taxon>
        <taxon>Ploima</taxon>
        <taxon>Brachionidae</taxon>
        <taxon>Brachionus</taxon>
    </lineage>
</organism>
<proteinExistence type="predicted"/>
<evidence type="ECO:0000313" key="2">
    <source>
        <dbReference type="Proteomes" id="UP000276133"/>
    </source>
</evidence>
<dbReference type="EMBL" id="REGN01001992">
    <property type="protein sequence ID" value="RNA31075.1"/>
    <property type="molecule type" value="Genomic_DNA"/>
</dbReference>
<dbReference type="Proteomes" id="UP000276133">
    <property type="component" value="Unassembled WGS sequence"/>
</dbReference>
<evidence type="ECO:0000313" key="1">
    <source>
        <dbReference type="EMBL" id="RNA31075.1"/>
    </source>
</evidence>
<dbReference type="AlphaFoldDB" id="A0A3M7S600"/>